<dbReference type="PANTHER" id="PTHR20857:SF15">
    <property type="entry name" value="THIAMINE-PHOSPHATE SYNTHASE"/>
    <property type="match status" value="1"/>
</dbReference>
<reference evidence="5 6" key="2">
    <citation type="submission" date="2019-05" db="EMBL/GenBank/DDBJ databases">
        <title>Glycomyces buryatensis sp. nov.</title>
        <authorList>
            <person name="Nikitina E."/>
        </authorList>
    </citation>
    <scope>NUCLEOTIDE SEQUENCE [LARGE SCALE GENOMIC DNA]</scope>
    <source>
        <strain evidence="5 6">18</strain>
    </source>
</reference>
<comment type="pathway">
    <text evidence="2">Cofactor biosynthesis; thiamine diphosphate biosynthesis.</text>
</comment>
<accession>A0A4V4HSZ8</accession>
<evidence type="ECO:0000256" key="1">
    <source>
        <dbReference type="ARBA" id="ARBA00003814"/>
    </source>
</evidence>
<feature type="domain" description="Thiamine phosphate synthase/TenI" evidence="4">
    <location>
        <begin position="20"/>
        <end position="185"/>
    </location>
</feature>
<dbReference type="OrthoDB" id="3191080at2"/>
<dbReference type="GO" id="GO:0005737">
    <property type="term" value="C:cytoplasm"/>
    <property type="evidence" value="ECO:0007669"/>
    <property type="project" value="TreeGrafter"/>
</dbReference>
<dbReference type="SUPFAM" id="SSF51391">
    <property type="entry name" value="Thiamin phosphate synthase"/>
    <property type="match status" value="1"/>
</dbReference>
<dbReference type="EMBL" id="STGY01000001">
    <property type="protein sequence ID" value="THV43646.1"/>
    <property type="molecule type" value="Genomic_DNA"/>
</dbReference>
<comment type="caution">
    <text evidence="5">The sequence shown here is derived from an EMBL/GenBank/DDBJ whole genome shotgun (WGS) entry which is preliminary data.</text>
</comment>
<dbReference type="InterPro" id="IPR022998">
    <property type="entry name" value="ThiamineP_synth_TenI"/>
</dbReference>
<evidence type="ECO:0000313" key="6">
    <source>
        <dbReference type="Proteomes" id="UP000308760"/>
    </source>
</evidence>
<dbReference type="InterPro" id="IPR013785">
    <property type="entry name" value="Aldolase_TIM"/>
</dbReference>
<dbReference type="GO" id="GO:0004789">
    <property type="term" value="F:thiamine-phosphate diphosphorylase activity"/>
    <property type="evidence" value="ECO:0007669"/>
    <property type="project" value="TreeGrafter"/>
</dbReference>
<gene>
    <name evidence="5" type="ORF">FAB82_00280</name>
</gene>
<name>A0A4V4HSZ8_9ACTN</name>
<dbReference type="AlphaFoldDB" id="A0A4V4HSZ8"/>
<evidence type="ECO:0000256" key="2">
    <source>
        <dbReference type="ARBA" id="ARBA00004948"/>
    </source>
</evidence>
<dbReference type="InterPro" id="IPR036206">
    <property type="entry name" value="ThiamineP_synth_sf"/>
</dbReference>
<dbReference type="Gene3D" id="3.20.20.70">
    <property type="entry name" value="Aldolase class I"/>
    <property type="match status" value="1"/>
</dbReference>
<reference evidence="6" key="1">
    <citation type="submission" date="2019-04" db="EMBL/GenBank/DDBJ databases">
        <title>Nocardioides xinjiangensis sp. nov.</title>
        <authorList>
            <person name="Liu S."/>
        </authorList>
    </citation>
    <scope>NUCLEOTIDE SEQUENCE [LARGE SCALE GENOMIC DNA]</scope>
    <source>
        <strain evidence="6">18</strain>
    </source>
</reference>
<proteinExistence type="predicted"/>
<comment type="function">
    <text evidence="1">Condenses 4-methyl-5-(beta-hydroxyethyl)thiazole monophosphate (THZ-P) and 2-methyl-4-amino-5-hydroxymethyl pyrimidine pyrophosphate (HMP-PP) to form thiamine monophosphate (TMP).</text>
</comment>
<dbReference type="GO" id="GO:0009228">
    <property type="term" value="P:thiamine biosynthetic process"/>
    <property type="evidence" value="ECO:0007669"/>
    <property type="project" value="UniProtKB-KW"/>
</dbReference>
<evidence type="ECO:0000256" key="3">
    <source>
        <dbReference type="ARBA" id="ARBA00022977"/>
    </source>
</evidence>
<sequence length="206" mass="21187">MPDAGPGVGWRAVTAPPHRLLVITDTTSAARPLVAQVELALQGGPFALILRDKHLPWPRRLALAAELGPLLDDAGASLLVADPLGPVPMAHLSSDFPVPAPRPRVVGRSVHAGQRIDPGLDYITYSPIWPVESKPGYGPALGARGLAERARTSPVPVYALGGVTGPDRARAARVAGAAGVAVQGAVMRASDPAAVVADLRAALDSD</sequence>
<dbReference type="CDD" id="cd00564">
    <property type="entry name" value="TMP_TenI"/>
    <property type="match status" value="1"/>
</dbReference>
<organism evidence="5 6">
    <name type="scientific">Glycomyces buryatensis</name>
    <dbReference type="NCBI Taxonomy" id="2570927"/>
    <lineage>
        <taxon>Bacteria</taxon>
        <taxon>Bacillati</taxon>
        <taxon>Actinomycetota</taxon>
        <taxon>Actinomycetes</taxon>
        <taxon>Glycomycetales</taxon>
        <taxon>Glycomycetaceae</taxon>
        <taxon>Glycomyces</taxon>
    </lineage>
</organism>
<evidence type="ECO:0000313" key="5">
    <source>
        <dbReference type="EMBL" id="THV43646.1"/>
    </source>
</evidence>
<evidence type="ECO:0000259" key="4">
    <source>
        <dbReference type="Pfam" id="PF02581"/>
    </source>
</evidence>
<keyword evidence="3" id="KW-0784">Thiamine biosynthesis</keyword>
<dbReference type="Proteomes" id="UP000308760">
    <property type="component" value="Unassembled WGS sequence"/>
</dbReference>
<keyword evidence="6" id="KW-1185">Reference proteome</keyword>
<protein>
    <submittedName>
        <fullName evidence="5">Thiamine phosphate synthase</fullName>
    </submittedName>
</protein>
<dbReference type="Pfam" id="PF02581">
    <property type="entry name" value="TMP-TENI"/>
    <property type="match status" value="1"/>
</dbReference>
<dbReference type="PANTHER" id="PTHR20857">
    <property type="entry name" value="THIAMINE-PHOSPHATE PYROPHOSPHORYLASE"/>
    <property type="match status" value="1"/>
</dbReference>